<protein>
    <submittedName>
        <fullName evidence="2">Phage portal protein</fullName>
    </submittedName>
</protein>
<evidence type="ECO:0000313" key="3">
    <source>
        <dbReference type="Proteomes" id="UP000262177"/>
    </source>
</evidence>
<evidence type="ECO:0000256" key="1">
    <source>
        <dbReference type="SAM" id="MobiDB-lite"/>
    </source>
</evidence>
<gene>
    <name evidence="2" type="ORF">BBJK_01010</name>
</gene>
<sequence length="180" mass="20019">MFEGIDAPETLQTQVDDLVAANTFGVKIQQAIVSAYTHGCSFMTISGDGDDIRITPRAADWSSAIWDWGNDRIGAAMTIRDKDKDGYITRFDVWLPGKVYLCRRNSGTWQAERIETGFDRPTVVPIVSDQQLYRPPAPAVSPARSWPSPTSDCAPSCAWKRPQNSTRHHAYGSSEPTKDR</sequence>
<dbReference type="InterPro" id="IPR018247">
    <property type="entry name" value="EF_Hand_1_Ca_BS"/>
</dbReference>
<dbReference type="Proteomes" id="UP000262177">
    <property type="component" value="Chromosome"/>
</dbReference>
<proteinExistence type="predicted"/>
<dbReference type="PROSITE" id="PS00018">
    <property type="entry name" value="EF_HAND_1"/>
    <property type="match status" value="1"/>
</dbReference>
<organism evidence="2 3">
    <name type="scientific">Bifidobacterium bifidum LMG 13195</name>
    <dbReference type="NCBI Taxonomy" id="1207542"/>
    <lineage>
        <taxon>Bacteria</taxon>
        <taxon>Bacillati</taxon>
        <taxon>Actinomycetota</taxon>
        <taxon>Actinomycetes</taxon>
        <taxon>Bifidobacteriales</taxon>
        <taxon>Bifidobacteriaceae</taxon>
        <taxon>Bifidobacterium</taxon>
    </lineage>
</organism>
<name>A0A286TCU6_BIFBI</name>
<dbReference type="AlphaFoldDB" id="A0A286TCU6"/>
<feature type="region of interest" description="Disordered" evidence="1">
    <location>
        <begin position="135"/>
        <end position="180"/>
    </location>
</feature>
<reference evidence="2 3" key="1">
    <citation type="journal article" date="2017" name="Biosci. Biotechnol. Biochem.">
        <title>Identification and characterization of a sulfoglycosidase from Bifidobacterium bifidum implicated in mucin glycan utilization.</title>
        <authorList>
            <person name="Katoh T."/>
            <person name="Maeshibu T."/>
            <person name="Kikkawa K."/>
            <person name="Gotoh A."/>
            <person name="Tomabechi Y."/>
            <person name="Nakamura M."/>
            <person name="Liao W.-H."/>
            <person name="Yamaguchi M."/>
            <person name="Ashida H."/>
            <person name="Yamamoto K."/>
            <person name="Katayama T."/>
        </authorList>
    </citation>
    <scope>NUCLEOTIDE SEQUENCE [LARGE SCALE GENOMIC DNA]</scope>
    <source>
        <strain evidence="2 3">JCM 7004</strain>
    </source>
</reference>
<evidence type="ECO:0000313" key="2">
    <source>
        <dbReference type="EMBL" id="BBA47715.1"/>
    </source>
</evidence>
<dbReference type="EMBL" id="AP018131">
    <property type="protein sequence ID" value="BBA47715.1"/>
    <property type="molecule type" value="Genomic_DNA"/>
</dbReference>
<accession>A0A286TCU6</accession>
<feature type="compositionally biased region" description="Low complexity" evidence="1">
    <location>
        <begin position="140"/>
        <end position="149"/>
    </location>
</feature>